<protein>
    <recommendedName>
        <fullName evidence="6">Long-chain-fatty-acid--CoA ligase</fullName>
        <ecNumber evidence="5">6.2.1.3</ecNumber>
    </recommendedName>
    <alternativeName>
        <fullName evidence="7">Long-chain acyl-CoA synthetase</fullName>
    </alternativeName>
</protein>
<evidence type="ECO:0000313" key="10">
    <source>
        <dbReference type="EMBL" id="MFC1457041.1"/>
    </source>
</evidence>
<dbReference type="PANTHER" id="PTHR43767:SF8">
    <property type="entry name" value="LONG-CHAIN-FATTY-ACID--COA LIGASE"/>
    <property type="match status" value="1"/>
</dbReference>
<dbReference type="EMBL" id="JBHOMY010000026">
    <property type="protein sequence ID" value="MFC1457041.1"/>
    <property type="molecule type" value="Genomic_DNA"/>
</dbReference>
<evidence type="ECO:0000256" key="1">
    <source>
        <dbReference type="ARBA" id="ARBA00004170"/>
    </source>
</evidence>
<dbReference type="InterPro" id="IPR020845">
    <property type="entry name" value="AMP-binding_CS"/>
</dbReference>
<organism evidence="10 11">
    <name type="scientific">Microvirga arabica</name>
    <dbReference type="NCBI Taxonomy" id="1128671"/>
    <lineage>
        <taxon>Bacteria</taxon>
        <taxon>Pseudomonadati</taxon>
        <taxon>Pseudomonadota</taxon>
        <taxon>Alphaproteobacteria</taxon>
        <taxon>Hyphomicrobiales</taxon>
        <taxon>Methylobacteriaceae</taxon>
        <taxon>Microvirga</taxon>
    </lineage>
</organism>
<evidence type="ECO:0000256" key="7">
    <source>
        <dbReference type="ARBA" id="ARBA00042773"/>
    </source>
</evidence>
<comment type="caution">
    <text evidence="10">The sequence shown here is derived from an EMBL/GenBank/DDBJ whole genome shotgun (WGS) entry which is preliminary data.</text>
</comment>
<dbReference type="PROSITE" id="PS00455">
    <property type="entry name" value="AMP_BINDING"/>
    <property type="match status" value="1"/>
</dbReference>
<dbReference type="EC" id="6.2.1.3" evidence="5"/>
<evidence type="ECO:0000313" key="11">
    <source>
        <dbReference type="Proteomes" id="UP001593940"/>
    </source>
</evidence>
<feature type="domain" description="AMP-binding enzyme C-terminal" evidence="9">
    <location>
        <begin position="461"/>
        <end position="536"/>
    </location>
</feature>
<dbReference type="InterPro" id="IPR025110">
    <property type="entry name" value="AMP-bd_C"/>
</dbReference>
<dbReference type="PANTHER" id="PTHR43767">
    <property type="entry name" value="LONG-CHAIN-FATTY-ACID--COA LIGASE"/>
    <property type="match status" value="1"/>
</dbReference>
<keyword evidence="11" id="KW-1185">Reference proteome</keyword>
<dbReference type="InterPro" id="IPR045851">
    <property type="entry name" value="AMP-bd_C_sf"/>
</dbReference>
<name>A0ABV6Y6Z4_9HYPH</name>
<accession>A0ABV6Y6Z4</accession>
<keyword evidence="3" id="KW-0436">Ligase</keyword>
<sequence length="563" mass="61418">MTPQPPIWQQNFAEACNWNQPLEICTIPELLAPALTQRRDAPALDFRERKITYREFGTLIDQAAVSLRATGIGPGDTVALYLPNTPYHPISFFAVLRTGAKIVHLSALDAHRELIHKLKTSKARALITTDLVGFLPPALSLLDEGAVQQVLVGEDARWGEGEAARVPIPARDDVKRLFGRADAGEGEPWPVPAPGDVALLQFTGGTTGTPKAAMLTHANLTAAVSMYRLWTDGAPLEPGCQKVIAVLPLFHIFALTTVLLRNLKDGNEIFLRQRFDVETLITDIAVKRATSFSGVPTMWLALLNRPGVGQVDFSSLRACVSGGAPLPFDVQTRLARLLGARLNNGWGMTETGPAGSRVPNRAEPRPGLIGIPLPGIDMRIVALDDPSHALPPGEIGEIAIRGPNVFKGYLDNESATQMAFRDGYFLTGDIGHMDEQGLFDIVDRRKNMIISSGYNVYPVAIESAIYEHPAVEEVIVIGIPDAYRGQTAKAFVRLKQHAQPFTLDELQDFLRDRLGRHEMPRALEFRPSLPRSAAGKLLAKVLVDEEREKANSAASAQPQAPLH</sequence>
<feature type="domain" description="AMP-dependent synthetase/ligase" evidence="8">
    <location>
        <begin position="36"/>
        <end position="410"/>
    </location>
</feature>
<dbReference type="RefSeq" id="WP_377029572.1">
    <property type="nucleotide sequence ID" value="NZ_JBHOMY010000026.1"/>
</dbReference>
<dbReference type="Gene3D" id="3.40.50.12780">
    <property type="entry name" value="N-terminal domain of ligase-like"/>
    <property type="match status" value="1"/>
</dbReference>
<evidence type="ECO:0000259" key="8">
    <source>
        <dbReference type="Pfam" id="PF00501"/>
    </source>
</evidence>
<evidence type="ECO:0000259" key="9">
    <source>
        <dbReference type="Pfam" id="PF13193"/>
    </source>
</evidence>
<comment type="pathway">
    <text evidence="2">Lipid metabolism; fatty acid beta-oxidation.</text>
</comment>
<proteinExistence type="predicted"/>
<keyword evidence="4" id="KW-0472">Membrane</keyword>
<dbReference type="SUPFAM" id="SSF56801">
    <property type="entry name" value="Acetyl-CoA synthetase-like"/>
    <property type="match status" value="1"/>
</dbReference>
<comment type="subcellular location">
    <subcellularLocation>
        <location evidence="1">Membrane</location>
        <topology evidence="1">Peripheral membrane protein</topology>
    </subcellularLocation>
</comment>
<dbReference type="InterPro" id="IPR042099">
    <property type="entry name" value="ANL_N_sf"/>
</dbReference>
<dbReference type="Proteomes" id="UP001593940">
    <property type="component" value="Unassembled WGS sequence"/>
</dbReference>
<evidence type="ECO:0000256" key="3">
    <source>
        <dbReference type="ARBA" id="ARBA00022598"/>
    </source>
</evidence>
<evidence type="ECO:0000256" key="2">
    <source>
        <dbReference type="ARBA" id="ARBA00005005"/>
    </source>
</evidence>
<dbReference type="Pfam" id="PF00501">
    <property type="entry name" value="AMP-binding"/>
    <property type="match status" value="1"/>
</dbReference>
<evidence type="ECO:0000256" key="5">
    <source>
        <dbReference type="ARBA" id="ARBA00026121"/>
    </source>
</evidence>
<evidence type="ECO:0000256" key="4">
    <source>
        <dbReference type="ARBA" id="ARBA00023136"/>
    </source>
</evidence>
<gene>
    <name evidence="10" type="ORF">ACETIH_09985</name>
</gene>
<reference evidence="10 11" key="1">
    <citation type="submission" date="2024-09" db="EMBL/GenBank/DDBJ databases">
        <title>Nodulacao em especies de Leguminosae Basais da Amazonia e Caracterizacao dos Rizobios e Bacterias Associadas aos Nodulos.</title>
        <authorList>
            <person name="Jambeiro I.C.A."/>
            <person name="Lopes I.S."/>
            <person name="Aguiar E.R.G.R."/>
            <person name="Santos A.F.J."/>
            <person name="Dos Santos J.M.F."/>
            <person name="Gross E."/>
        </authorList>
    </citation>
    <scope>NUCLEOTIDE SEQUENCE [LARGE SCALE GENOMIC DNA]</scope>
    <source>
        <strain evidence="10 11">BRUESC1165</strain>
    </source>
</reference>
<dbReference type="InterPro" id="IPR000873">
    <property type="entry name" value="AMP-dep_synth/lig_dom"/>
</dbReference>
<evidence type="ECO:0000256" key="6">
    <source>
        <dbReference type="ARBA" id="ARBA00039545"/>
    </source>
</evidence>
<dbReference type="Gene3D" id="3.30.300.30">
    <property type="match status" value="1"/>
</dbReference>
<dbReference type="InterPro" id="IPR050237">
    <property type="entry name" value="ATP-dep_AMP-bd_enzyme"/>
</dbReference>
<dbReference type="Pfam" id="PF13193">
    <property type="entry name" value="AMP-binding_C"/>
    <property type="match status" value="1"/>
</dbReference>